<sequence length="109" mass="12321">MFEEAITQNPATPPPGARVLAPEGEPIEFIYNGHKFHIHAIVSRWRESGGWWNRISDGKNRVNEENIFDDGARAIWRVEAAPVGALATFEIELDEVTKTWLIRPTSRPA</sequence>
<dbReference type="InterPro" id="IPR045443">
    <property type="entry name" value="DUF6504"/>
</dbReference>
<gene>
    <name evidence="2" type="ORF">UFOPK2652_00971</name>
    <name evidence="3" type="ORF">UFOPK3128_00730</name>
    <name evidence="4" type="ORF">UFOPK3227_00476</name>
    <name evidence="5" type="ORF">UFOPK3511_00713</name>
    <name evidence="6" type="ORF">UFOPK3880_00638</name>
    <name evidence="7" type="ORF">UFOPK4146_00566</name>
</gene>
<dbReference type="AlphaFoldDB" id="A0A6J6QW20"/>
<name>A0A6J6QW20_9ZZZZ</name>
<evidence type="ECO:0000259" key="1">
    <source>
        <dbReference type="Pfam" id="PF20114"/>
    </source>
</evidence>
<evidence type="ECO:0000313" key="5">
    <source>
        <dbReference type="EMBL" id="CAB4895330.1"/>
    </source>
</evidence>
<evidence type="ECO:0000313" key="2">
    <source>
        <dbReference type="EMBL" id="CAB4713783.1"/>
    </source>
</evidence>
<reference evidence="2" key="1">
    <citation type="submission" date="2020-05" db="EMBL/GenBank/DDBJ databases">
        <authorList>
            <person name="Chiriac C."/>
            <person name="Salcher M."/>
            <person name="Ghai R."/>
            <person name="Kavagutti S V."/>
        </authorList>
    </citation>
    <scope>NUCLEOTIDE SEQUENCE</scope>
</reference>
<dbReference type="EMBL" id="CAFAAZ010000005">
    <property type="protein sequence ID" value="CAB4820146.1"/>
    <property type="molecule type" value="Genomic_DNA"/>
</dbReference>
<evidence type="ECO:0000313" key="7">
    <source>
        <dbReference type="EMBL" id="CAB5026183.1"/>
    </source>
</evidence>
<feature type="domain" description="DUF6504" evidence="1">
    <location>
        <begin position="23"/>
        <end position="96"/>
    </location>
</feature>
<dbReference type="Pfam" id="PF20114">
    <property type="entry name" value="DUF6504"/>
    <property type="match status" value="1"/>
</dbReference>
<dbReference type="EMBL" id="CAFBPT010000003">
    <property type="protein sequence ID" value="CAB5026183.1"/>
    <property type="molecule type" value="Genomic_DNA"/>
</dbReference>
<accession>A0A6J6QW20</accession>
<evidence type="ECO:0000313" key="6">
    <source>
        <dbReference type="EMBL" id="CAB4964173.1"/>
    </source>
</evidence>
<dbReference type="EMBL" id="CAEZYD010000014">
    <property type="protein sequence ID" value="CAB4713783.1"/>
    <property type="molecule type" value="Genomic_DNA"/>
</dbReference>
<evidence type="ECO:0000313" key="3">
    <source>
        <dbReference type="EMBL" id="CAB4820146.1"/>
    </source>
</evidence>
<dbReference type="EMBL" id="CAFBNU010000005">
    <property type="protein sequence ID" value="CAB4964173.1"/>
    <property type="molecule type" value="Genomic_DNA"/>
</dbReference>
<proteinExistence type="predicted"/>
<protein>
    <submittedName>
        <fullName evidence="2">Unannotated protein</fullName>
    </submittedName>
</protein>
<dbReference type="EMBL" id="CAFAHD010000038">
    <property type="protein sequence ID" value="CAB4837458.1"/>
    <property type="molecule type" value="Genomic_DNA"/>
</dbReference>
<organism evidence="2">
    <name type="scientific">freshwater metagenome</name>
    <dbReference type="NCBI Taxonomy" id="449393"/>
    <lineage>
        <taxon>unclassified sequences</taxon>
        <taxon>metagenomes</taxon>
        <taxon>ecological metagenomes</taxon>
    </lineage>
</organism>
<dbReference type="EMBL" id="CAFBMA010000005">
    <property type="protein sequence ID" value="CAB4895330.1"/>
    <property type="molecule type" value="Genomic_DNA"/>
</dbReference>
<evidence type="ECO:0000313" key="4">
    <source>
        <dbReference type="EMBL" id="CAB4837458.1"/>
    </source>
</evidence>